<sequence length="108" mass="12016">MSNEIGTQDMLNVSLAAEFFKKISLRKSQLFSFGNTTGRGWRKGKEELQGSSTRSGGYVPRDTAVRSPRVGTNDGGRYWNTYFLLIFDGTLGSFESGWEIFGVSSWSV</sequence>
<proteinExistence type="predicted"/>
<reference evidence="2" key="1">
    <citation type="submission" date="2020-07" db="EMBL/GenBank/DDBJ databases">
        <title>Multicomponent nature underlies the extraordinary mechanical properties of spider dragline silk.</title>
        <authorList>
            <person name="Kono N."/>
            <person name="Nakamura H."/>
            <person name="Mori M."/>
            <person name="Yoshida Y."/>
            <person name="Ohtoshi R."/>
            <person name="Malay A.D."/>
            <person name="Moran D.A.P."/>
            <person name="Tomita M."/>
            <person name="Numata K."/>
            <person name="Arakawa K."/>
        </authorList>
    </citation>
    <scope>NUCLEOTIDE SEQUENCE</scope>
</reference>
<keyword evidence="3" id="KW-1185">Reference proteome</keyword>
<evidence type="ECO:0000256" key="1">
    <source>
        <dbReference type="SAM" id="MobiDB-lite"/>
    </source>
</evidence>
<name>A0A8X6LS08_TRICU</name>
<evidence type="ECO:0000313" key="2">
    <source>
        <dbReference type="EMBL" id="GFR18507.1"/>
    </source>
</evidence>
<dbReference type="Proteomes" id="UP000887116">
    <property type="component" value="Unassembled WGS sequence"/>
</dbReference>
<comment type="caution">
    <text evidence="2">The sequence shown here is derived from an EMBL/GenBank/DDBJ whole genome shotgun (WGS) entry which is preliminary data.</text>
</comment>
<organism evidence="2 3">
    <name type="scientific">Trichonephila clavata</name>
    <name type="common">Joro spider</name>
    <name type="synonym">Nephila clavata</name>
    <dbReference type="NCBI Taxonomy" id="2740835"/>
    <lineage>
        <taxon>Eukaryota</taxon>
        <taxon>Metazoa</taxon>
        <taxon>Ecdysozoa</taxon>
        <taxon>Arthropoda</taxon>
        <taxon>Chelicerata</taxon>
        <taxon>Arachnida</taxon>
        <taxon>Araneae</taxon>
        <taxon>Araneomorphae</taxon>
        <taxon>Entelegynae</taxon>
        <taxon>Araneoidea</taxon>
        <taxon>Nephilidae</taxon>
        <taxon>Trichonephila</taxon>
    </lineage>
</organism>
<accession>A0A8X6LS08</accession>
<protein>
    <submittedName>
        <fullName evidence="2">Uncharacterized protein</fullName>
    </submittedName>
</protein>
<gene>
    <name evidence="2" type="ORF">TNCT_485651</name>
</gene>
<feature type="region of interest" description="Disordered" evidence="1">
    <location>
        <begin position="41"/>
        <end position="70"/>
    </location>
</feature>
<dbReference type="AlphaFoldDB" id="A0A8X6LS08"/>
<dbReference type="EMBL" id="BMAO01007787">
    <property type="protein sequence ID" value="GFR18507.1"/>
    <property type="molecule type" value="Genomic_DNA"/>
</dbReference>
<evidence type="ECO:0000313" key="3">
    <source>
        <dbReference type="Proteomes" id="UP000887116"/>
    </source>
</evidence>